<dbReference type="Proteomes" id="UP000177565">
    <property type="component" value="Unassembled WGS sequence"/>
</dbReference>
<organism evidence="1 2">
    <name type="scientific">Candidatus Taylorbacteria bacterium RIFCSPHIGHO2_02_FULL_46_13</name>
    <dbReference type="NCBI Taxonomy" id="1802312"/>
    <lineage>
        <taxon>Bacteria</taxon>
        <taxon>Candidatus Tayloriibacteriota</taxon>
    </lineage>
</organism>
<comment type="caution">
    <text evidence="1">The sequence shown here is derived from an EMBL/GenBank/DDBJ whole genome shotgun (WGS) entry which is preliminary data.</text>
</comment>
<dbReference type="EMBL" id="MHRQ01000025">
    <property type="protein sequence ID" value="OHA26195.1"/>
    <property type="molecule type" value="Genomic_DNA"/>
</dbReference>
<proteinExistence type="predicted"/>
<name>A0A1G2MQQ7_9BACT</name>
<sequence>MNKPNTLQAADKEFEAFKVDKILKEGLEGRFRNPYPHGTPSYYEHEQKLVAARAESFPATLGLVQKIRRRFFG</sequence>
<dbReference type="AlphaFoldDB" id="A0A1G2MQQ7"/>
<evidence type="ECO:0000313" key="2">
    <source>
        <dbReference type="Proteomes" id="UP000177565"/>
    </source>
</evidence>
<gene>
    <name evidence="1" type="ORF">A3C06_03670</name>
</gene>
<evidence type="ECO:0000313" key="1">
    <source>
        <dbReference type="EMBL" id="OHA26195.1"/>
    </source>
</evidence>
<protein>
    <submittedName>
        <fullName evidence="1">Uncharacterized protein</fullName>
    </submittedName>
</protein>
<reference evidence="1 2" key="1">
    <citation type="journal article" date="2016" name="Nat. Commun.">
        <title>Thousands of microbial genomes shed light on interconnected biogeochemical processes in an aquifer system.</title>
        <authorList>
            <person name="Anantharaman K."/>
            <person name="Brown C.T."/>
            <person name="Hug L.A."/>
            <person name="Sharon I."/>
            <person name="Castelle C.J."/>
            <person name="Probst A.J."/>
            <person name="Thomas B.C."/>
            <person name="Singh A."/>
            <person name="Wilkins M.J."/>
            <person name="Karaoz U."/>
            <person name="Brodie E.L."/>
            <person name="Williams K.H."/>
            <person name="Hubbard S.S."/>
            <person name="Banfield J.F."/>
        </authorList>
    </citation>
    <scope>NUCLEOTIDE SEQUENCE [LARGE SCALE GENOMIC DNA]</scope>
</reference>
<accession>A0A1G2MQQ7</accession>